<proteinExistence type="predicted"/>
<protein>
    <submittedName>
        <fullName evidence="1">Uncharacterized protein</fullName>
    </submittedName>
</protein>
<dbReference type="EMBL" id="OJIN01000097">
    <property type="protein sequence ID" value="SPD73410.1"/>
    <property type="molecule type" value="Genomic_DNA"/>
</dbReference>
<name>A0A445MV98_9BACT</name>
<reference evidence="1" key="1">
    <citation type="submission" date="2018-01" db="EMBL/GenBank/DDBJ databases">
        <authorList>
            <person name="Regsiter A."/>
            <person name="William W."/>
        </authorList>
    </citation>
    <scope>NUCLEOTIDE SEQUENCE</scope>
    <source>
        <strain evidence="1">TRIP AH-1</strain>
    </source>
</reference>
<organism evidence="1">
    <name type="scientific">uncultured Desulfobacterium sp</name>
    <dbReference type="NCBI Taxonomy" id="201089"/>
    <lineage>
        <taxon>Bacteria</taxon>
        <taxon>Pseudomonadati</taxon>
        <taxon>Thermodesulfobacteriota</taxon>
        <taxon>Desulfobacteria</taxon>
        <taxon>Desulfobacterales</taxon>
        <taxon>Desulfobacteriaceae</taxon>
        <taxon>Desulfobacterium</taxon>
        <taxon>environmental samples</taxon>
    </lineage>
</organism>
<gene>
    <name evidence="1" type="ORF">PITCH_A1860006</name>
</gene>
<dbReference type="AlphaFoldDB" id="A0A445MV98"/>
<accession>A0A445MV98</accession>
<sequence length="54" mass="6166">MSRHTRHDTDIKDYLNILTSKGGKGGRDSSPTFKVRTRERCLSVTNDYIEVNPV</sequence>
<evidence type="ECO:0000313" key="1">
    <source>
        <dbReference type="EMBL" id="SPD73410.1"/>
    </source>
</evidence>